<dbReference type="AlphaFoldDB" id="A0A212IYY7"/>
<dbReference type="EMBL" id="FLUQ01000001">
    <property type="protein sequence ID" value="SBV92334.1"/>
    <property type="molecule type" value="Genomic_DNA"/>
</dbReference>
<dbReference type="InterPro" id="IPR000581">
    <property type="entry name" value="ILV_EDD_N"/>
</dbReference>
<evidence type="ECO:0000256" key="3">
    <source>
        <dbReference type="ARBA" id="ARBA00023004"/>
    </source>
</evidence>
<dbReference type="GO" id="GO:0004160">
    <property type="term" value="F:dihydroxy-acid dehydratase activity"/>
    <property type="evidence" value="ECO:0007669"/>
    <property type="project" value="UniProtKB-EC"/>
</dbReference>
<organism evidence="8">
    <name type="scientific">uncultured delta proteobacterium</name>
    <dbReference type="NCBI Taxonomy" id="34034"/>
    <lineage>
        <taxon>Bacteria</taxon>
        <taxon>Deltaproteobacteria</taxon>
        <taxon>environmental samples</taxon>
    </lineage>
</organism>
<dbReference type="GO" id="GO:0046872">
    <property type="term" value="F:metal ion binding"/>
    <property type="evidence" value="ECO:0007669"/>
    <property type="project" value="UniProtKB-KW"/>
</dbReference>
<dbReference type="NCBIfam" id="NF002068">
    <property type="entry name" value="PRK00911.1"/>
    <property type="match status" value="1"/>
</dbReference>
<keyword evidence="3" id="KW-0408">Iron</keyword>
<dbReference type="InterPro" id="IPR020558">
    <property type="entry name" value="DiOHA_6PGluconate_deHydtase_CS"/>
</dbReference>
<evidence type="ECO:0000256" key="1">
    <source>
        <dbReference type="ARBA" id="ARBA00006486"/>
    </source>
</evidence>
<keyword evidence="5 8" id="KW-0456">Lyase</keyword>
<keyword evidence="4" id="KW-0411">Iron-sulfur</keyword>
<evidence type="ECO:0000256" key="5">
    <source>
        <dbReference type="ARBA" id="ARBA00023239"/>
    </source>
</evidence>
<accession>A0A212IYY7</accession>
<sequence>MKKMLRNAQEMMLGIKGAYPRAMFKSVGYAKKYLDKPVIGVVSSWSEINPGAYPNKELAQFVKNGVFAAGGTPVEFYTLAICDSHCQGIGMHYSLASREVVAAEIEVTVGSAGFDGLVFLPSCDKSPGGMLMAAARLNIPTIFISPGPMLPHKADSGEMLVTCDIKEAMGAFKSQKITAQEFEDIEDNVCCTTGVCSMMGTGMSMNTLIEALGMSLPGNSTIPAVFASKRQYAALTGERIVAMVKENLRPRDIVTRSALRNAITYLMAVGGSTNAILHLQALAEDLELPILLEEFDNISAKTPCIGKYKPSSKYTINDFHEAGGVRAVYGELGSLVDGSAITVTGKPIADFSIKSKNPEVLRSLDNPLQPTGGIVVLKGNLAPDGAVIKVSGIKNPKPRHVGPAKTFDSEEELLEHIMTKEVKAGDILIIRYEGPRGGPGMRELSIPAALLTGMGLGDSVAMITDGRYSGATRGFCIGHVTPEAQIGGPIAIVQDGDTIEINIERKEINLLISPEEMASRLEKLVPRKPPVDKGFLGLYCRNVSQANKGAILRGSDG</sequence>
<feature type="domain" description="Dihydroxy-acid/6-phosphogluconate dehydratase N-terminal" evidence="6">
    <location>
        <begin position="36"/>
        <end position="350"/>
    </location>
</feature>
<dbReference type="InterPro" id="IPR042096">
    <property type="entry name" value="Dihydro-acid_dehy_C"/>
</dbReference>
<name>A0A212IYY7_9DELT</name>
<dbReference type="SUPFAM" id="SSF143975">
    <property type="entry name" value="IlvD/EDD N-terminal domain-like"/>
    <property type="match status" value="1"/>
</dbReference>
<evidence type="ECO:0000259" key="7">
    <source>
        <dbReference type="Pfam" id="PF24877"/>
    </source>
</evidence>
<dbReference type="InterPro" id="IPR056740">
    <property type="entry name" value="ILV_EDD_C"/>
</dbReference>
<dbReference type="Gene3D" id="3.50.30.80">
    <property type="entry name" value="IlvD/EDD C-terminal domain-like"/>
    <property type="match status" value="1"/>
</dbReference>
<dbReference type="SUPFAM" id="SSF52016">
    <property type="entry name" value="LeuD/IlvD-like"/>
    <property type="match status" value="1"/>
</dbReference>
<dbReference type="PANTHER" id="PTHR43661:SF3">
    <property type="entry name" value="D-XYLONATE DEHYDRATASE YAGF-RELATED"/>
    <property type="match status" value="1"/>
</dbReference>
<dbReference type="InterPro" id="IPR037237">
    <property type="entry name" value="IlvD/EDD_N"/>
</dbReference>
<dbReference type="PANTHER" id="PTHR43661">
    <property type="entry name" value="D-XYLONATE DEHYDRATASE"/>
    <property type="match status" value="1"/>
</dbReference>
<dbReference type="PROSITE" id="PS00887">
    <property type="entry name" value="ILVD_EDD_2"/>
    <property type="match status" value="1"/>
</dbReference>
<dbReference type="Pfam" id="PF24877">
    <property type="entry name" value="ILV_EDD_C"/>
    <property type="match status" value="1"/>
</dbReference>
<protein>
    <submittedName>
        <fullName evidence="8">Dihydroxy-acid dehydratase</fullName>
        <ecNumber evidence="8">4.2.1.9</ecNumber>
    </submittedName>
</protein>
<evidence type="ECO:0000259" key="6">
    <source>
        <dbReference type="Pfam" id="PF00920"/>
    </source>
</evidence>
<gene>
    <name evidence="8" type="primary">ilvD</name>
    <name evidence="8" type="ORF">KL86DPRO_10344</name>
</gene>
<dbReference type="GO" id="GO:0051536">
    <property type="term" value="F:iron-sulfur cluster binding"/>
    <property type="evidence" value="ECO:0007669"/>
    <property type="project" value="UniProtKB-KW"/>
</dbReference>
<dbReference type="FunFam" id="3.50.30.80:FF:000001">
    <property type="entry name" value="Dihydroxy-acid dehydratase"/>
    <property type="match status" value="1"/>
</dbReference>
<proteinExistence type="inferred from homology"/>
<comment type="similarity">
    <text evidence="1">Belongs to the IlvD/Edd family.</text>
</comment>
<feature type="domain" description="Dihydroxy-acid/6-phosphogluconate dehydratase C-terminal" evidence="7">
    <location>
        <begin position="359"/>
        <end position="550"/>
    </location>
</feature>
<dbReference type="EC" id="4.2.1.9" evidence="8"/>
<dbReference type="Pfam" id="PF00920">
    <property type="entry name" value="ILVD_EDD_N"/>
    <property type="match status" value="1"/>
</dbReference>
<dbReference type="GO" id="GO:0005829">
    <property type="term" value="C:cytosol"/>
    <property type="evidence" value="ECO:0007669"/>
    <property type="project" value="TreeGrafter"/>
</dbReference>
<keyword evidence="2" id="KW-0479">Metal-binding</keyword>
<reference evidence="8" key="1">
    <citation type="submission" date="2016-04" db="EMBL/GenBank/DDBJ databases">
        <authorList>
            <person name="Evans L.H."/>
            <person name="Alamgir A."/>
            <person name="Owens N."/>
            <person name="Weber N.D."/>
            <person name="Virtaneva K."/>
            <person name="Barbian K."/>
            <person name="Babar A."/>
            <person name="Rosenke K."/>
        </authorList>
    </citation>
    <scope>NUCLEOTIDE SEQUENCE</scope>
    <source>
        <strain evidence="8">86</strain>
    </source>
</reference>
<evidence type="ECO:0000256" key="4">
    <source>
        <dbReference type="ARBA" id="ARBA00023014"/>
    </source>
</evidence>
<evidence type="ECO:0000313" key="8">
    <source>
        <dbReference type="EMBL" id="SBV92334.1"/>
    </source>
</evidence>
<evidence type="ECO:0000256" key="2">
    <source>
        <dbReference type="ARBA" id="ARBA00022723"/>
    </source>
</evidence>